<evidence type="ECO:0000313" key="1">
    <source>
        <dbReference type="EMBL" id="QKQ99490.1"/>
    </source>
</evidence>
<reference evidence="1 2" key="1">
    <citation type="submission" date="2020-02" db="EMBL/GenBank/DDBJ databases">
        <title>Comparative genome analysis reveals the metabolism and evolution of the thermophilic archaeal genus Metallosphaera.</title>
        <authorList>
            <person name="Jiang C."/>
        </authorList>
    </citation>
    <scope>NUCLEOTIDE SEQUENCE [LARGE SCALE GENOMIC DNA]</scope>
    <source>
        <strain evidence="1 2">Ric-A</strain>
    </source>
</reference>
<dbReference type="GO" id="GO:0005975">
    <property type="term" value="P:carbohydrate metabolic process"/>
    <property type="evidence" value="ECO:0007669"/>
    <property type="project" value="InterPro"/>
</dbReference>
<keyword evidence="2" id="KW-1185">Reference proteome</keyword>
<dbReference type="OrthoDB" id="36828at2157"/>
<dbReference type="Proteomes" id="UP000509301">
    <property type="component" value="Chromosome"/>
</dbReference>
<dbReference type="KEGG" id="mten:GWK48_02960"/>
<dbReference type="AlphaFoldDB" id="A0A6N0NWK1"/>
<name>A0A6N0NWK1_9CREN</name>
<proteinExistence type="predicted"/>
<organism evidence="1 2">
    <name type="scientific">Metallosphaera tengchongensis</name>
    <dbReference type="NCBI Taxonomy" id="1532350"/>
    <lineage>
        <taxon>Archaea</taxon>
        <taxon>Thermoproteota</taxon>
        <taxon>Thermoprotei</taxon>
        <taxon>Sulfolobales</taxon>
        <taxon>Sulfolobaceae</taxon>
        <taxon>Metallosphaera</taxon>
    </lineage>
</organism>
<sequence>MMITERLISDAKFYNKVIAVILAKEDVITDKLKGTPLSRRVVTLLVDPEEHPDYLIRLTRGVLPSVSVITPDMKLLGIIESNEPSYILTSLRDLITQYDDKKLTPVKLPPFIPEPVEPTEASIYEVIGKVLDGAPADFRVVELMSTIVRLEKRFSKAMEKLTPMDEVAKFFLGKGELKGEFAIYEAVKSISGRSSKVLEYVEDGKVYRSSKKENYGLLIDESVVGYALLTEYMRKGDDSLLDIATKIKDFVKSNLEAEKGFLDVVPKDPLTQIPYLEPLANAEAGIFFSALWEATGDEEVKRMALKALGVASTRLSYLGVGARVGHALLRLNHGVLTSEPGNYEDVRVMLNKKTGCKYKQGEKCSERLEDFQSSLGLED</sequence>
<protein>
    <submittedName>
        <fullName evidence="1">Uncharacterized protein</fullName>
    </submittedName>
</protein>
<accession>A0A6N0NWK1</accession>
<dbReference type="InterPro" id="IPR008928">
    <property type="entry name" value="6-hairpin_glycosidase_sf"/>
</dbReference>
<gene>
    <name evidence="1" type="ORF">GWK48_02960</name>
</gene>
<dbReference type="SUPFAM" id="SSF48208">
    <property type="entry name" value="Six-hairpin glycosidases"/>
    <property type="match status" value="1"/>
</dbReference>
<evidence type="ECO:0000313" key="2">
    <source>
        <dbReference type="Proteomes" id="UP000509301"/>
    </source>
</evidence>
<dbReference type="EMBL" id="CP049074">
    <property type="protein sequence ID" value="QKQ99490.1"/>
    <property type="molecule type" value="Genomic_DNA"/>
</dbReference>